<keyword evidence="10" id="KW-1185">Reference proteome</keyword>
<dbReference type="Gene3D" id="3.40.50.150">
    <property type="entry name" value="Vaccinia Virus protein VP39"/>
    <property type="match status" value="1"/>
</dbReference>
<dbReference type="EC" id="2.1.1.72" evidence="2"/>
<comment type="similarity">
    <text evidence="1">Belongs to the N(4)/N(6)-methyltransferase family.</text>
</comment>
<dbReference type="PRINTS" id="PR00507">
    <property type="entry name" value="N12N6MTFRASE"/>
</dbReference>
<dbReference type="GO" id="GO:0008170">
    <property type="term" value="F:N-methyltransferase activity"/>
    <property type="evidence" value="ECO:0007669"/>
    <property type="project" value="InterPro"/>
</dbReference>
<dbReference type="InterPro" id="IPR029063">
    <property type="entry name" value="SAM-dependent_MTases_sf"/>
</dbReference>
<evidence type="ECO:0000313" key="10">
    <source>
        <dbReference type="Proteomes" id="UP000247345"/>
    </source>
</evidence>
<dbReference type="GO" id="GO:0009007">
    <property type="term" value="F:site-specific DNA-methyltransferase (adenine-specific) activity"/>
    <property type="evidence" value="ECO:0007669"/>
    <property type="project" value="UniProtKB-EC"/>
</dbReference>
<dbReference type="PANTHER" id="PTHR42933">
    <property type="entry name" value="SLR6095 PROTEIN"/>
    <property type="match status" value="1"/>
</dbReference>
<dbReference type="InterPro" id="IPR003356">
    <property type="entry name" value="DNA_methylase_A-5"/>
</dbReference>
<evidence type="ECO:0000256" key="2">
    <source>
        <dbReference type="ARBA" id="ARBA00011900"/>
    </source>
</evidence>
<dbReference type="Proteomes" id="UP000247345">
    <property type="component" value="Unassembled WGS sequence"/>
</dbReference>
<dbReference type="GO" id="GO:0003677">
    <property type="term" value="F:DNA binding"/>
    <property type="evidence" value="ECO:0007669"/>
    <property type="project" value="InterPro"/>
</dbReference>
<evidence type="ECO:0000313" key="9">
    <source>
        <dbReference type="EMBL" id="PQJ73611.1"/>
    </source>
</evidence>
<protein>
    <recommendedName>
        <fullName evidence="2">site-specific DNA-methyltransferase (adenine-specific)</fullName>
        <ecNumber evidence="2">2.1.1.72</ecNumber>
    </recommendedName>
</protein>
<keyword evidence="6" id="KW-0680">Restriction system</keyword>
<name>A0A2P6CFC4_9FLAO</name>
<organism evidence="9 10">
    <name type="scientific">Polaribacter butkevichii</name>
    <dbReference type="NCBI Taxonomy" id="218490"/>
    <lineage>
        <taxon>Bacteria</taxon>
        <taxon>Pseudomonadati</taxon>
        <taxon>Bacteroidota</taxon>
        <taxon>Flavobacteriia</taxon>
        <taxon>Flavobacteriales</taxon>
        <taxon>Flavobacteriaceae</taxon>
    </lineage>
</organism>
<dbReference type="InterPro" id="IPR051537">
    <property type="entry name" value="DNA_Adenine_Mtase"/>
</dbReference>
<dbReference type="AlphaFoldDB" id="A0A2P6CFC4"/>
<comment type="catalytic activity">
    <reaction evidence="7">
        <text>a 2'-deoxyadenosine in DNA + S-adenosyl-L-methionine = an N(6)-methyl-2'-deoxyadenosine in DNA + S-adenosyl-L-homocysteine + H(+)</text>
        <dbReference type="Rhea" id="RHEA:15197"/>
        <dbReference type="Rhea" id="RHEA-COMP:12418"/>
        <dbReference type="Rhea" id="RHEA-COMP:12419"/>
        <dbReference type="ChEBI" id="CHEBI:15378"/>
        <dbReference type="ChEBI" id="CHEBI:57856"/>
        <dbReference type="ChEBI" id="CHEBI:59789"/>
        <dbReference type="ChEBI" id="CHEBI:90615"/>
        <dbReference type="ChEBI" id="CHEBI:90616"/>
        <dbReference type="EC" id="2.1.1.72"/>
    </reaction>
</comment>
<dbReference type="Pfam" id="PF02384">
    <property type="entry name" value="N6_Mtase"/>
    <property type="match status" value="1"/>
</dbReference>
<sequence length="626" mass="71090">MTKKRISEYTSYIWIKNELQELDWNTKNPNRNSDGQVYTQQECLDNEQIKKQLVKKKPEYVCKINEDNFYVIEAKGQIEEIDKAFQEACDYATLINKSKLIKAPIVSGVAGNDEDGYIVRSAFLEKGIFKTINYHSKEITSLISPSLCIELIENKSSSIKELEINEKQLLATAEDINEVLHLGSINKDERASVMATLLLSLIDDTKPNYNASATVFVKDVNNRAEEILIQHNKRDFFKHIEIKLPSKEEARKKYKKSLVSTIFKLKKINIKAAMFSGTDVLGKFYEVFLKYGNGAKDIGIVLTPRHVTTFACNILNITHQDVVYDPTCGTGGFLVSAFDYVRSNSSEEQLSEFKKHRIFGIEQQPKVASLAIVNMIFRGDGSNNIIDDNCLSVGLKRLVLNSSTTGEYVKTGENINSKVVSKVLMNPPFALKDKDEKEYKFIQHALDQMIDGGLLFAIIPLSVLTKSGVSKKWRQNQLLKENTVLSVISLPDKLFYPVGVHTCALIVKKGVPHPENQKVFWAKCNEDGYLTKKGKRLKNDSIENHLEQIEDKLKLFILNSNTKINNIPEFQKSEKIDFKDNLLELVPEAYLDQKIPTKEEIMIGIDELVREAAAFIIRSKNENEII</sequence>
<proteinExistence type="inferred from homology"/>
<keyword evidence="3" id="KW-0489">Methyltransferase</keyword>
<dbReference type="EMBL" id="MSCK01000001">
    <property type="protein sequence ID" value="PQJ73611.1"/>
    <property type="molecule type" value="Genomic_DNA"/>
</dbReference>
<accession>A0A2P6CFC4</accession>
<feature type="domain" description="DNA methylase adenine-specific" evidence="8">
    <location>
        <begin position="278"/>
        <end position="571"/>
    </location>
</feature>
<evidence type="ECO:0000259" key="8">
    <source>
        <dbReference type="Pfam" id="PF02384"/>
    </source>
</evidence>
<evidence type="ECO:0000256" key="7">
    <source>
        <dbReference type="ARBA" id="ARBA00047942"/>
    </source>
</evidence>
<reference evidence="9 10" key="1">
    <citation type="submission" date="2016-12" db="EMBL/GenBank/DDBJ databases">
        <title>Trade-off between light-utilization and light-protection in marine flavobacteria.</title>
        <authorList>
            <person name="Kumagai Y."/>
            <person name="Yoshizawa S."/>
            <person name="Kogure K."/>
            <person name="Iwasaki W."/>
        </authorList>
    </citation>
    <scope>NUCLEOTIDE SEQUENCE [LARGE SCALE GENOMIC DNA]</scope>
    <source>
        <strain evidence="9 10">KCTC 12100</strain>
    </source>
</reference>
<dbReference type="SUPFAM" id="SSF53335">
    <property type="entry name" value="S-adenosyl-L-methionine-dependent methyltransferases"/>
    <property type="match status" value="1"/>
</dbReference>
<dbReference type="PANTHER" id="PTHR42933:SF3">
    <property type="entry name" value="TYPE I RESTRICTION ENZYME MJAVIII METHYLASE SUBUNIT"/>
    <property type="match status" value="1"/>
</dbReference>
<evidence type="ECO:0000256" key="1">
    <source>
        <dbReference type="ARBA" id="ARBA00006594"/>
    </source>
</evidence>
<dbReference type="RefSeq" id="WP_105049276.1">
    <property type="nucleotide sequence ID" value="NZ_CP150661.1"/>
</dbReference>
<keyword evidence="4" id="KW-0808">Transferase</keyword>
<evidence type="ECO:0000256" key="6">
    <source>
        <dbReference type="ARBA" id="ARBA00022747"/>
    </source>
</evidence>
<dbReference type="GO" id="GO:0009307">
    <property type="term" value="P:DNA restriction-modification system"/>
    <property type="evidence" value="ECO:0007669"/>
    <property type="project" value="UniProtKB-KW"/>
</dbReference>
<gene>
    <name evidence="9" type="ORF">BTO14_10180</name>
</gene>
<evidence type="ECO:0000256" key="4">
    <source>
        <dbReference type="ARBA" id="ARBA00022679"/>
    </source>
</evidence>
<evidence type="ECO:0000256" key="3">
    <source>
        <dbReference type="ARBA" id="ARBA00022603"/>
    </source>
</evidence>
<evidence type="ECO:0000256" key="5">
    <source>
        <dbReference type="ARBA" id="ARBA00022691"/>
    </source>
</evidence>
<dbReference type="OrthoDB" id="9814572at2"/>
<comment type="caution">
    <text evidence="9">The sequence shown here is derived from an EMBL/GenBank/DDBJ whole genome shotgun (WGS) entry which is preliminary data.</text>
</comment>
<dbReference type="GO" id="GO:0032259">
    <property type="term" value="P:methylation"/>
    <property type="evidence" value="ECO:0007669"/>
    <property type="project" value="UniProtKB-KW"/>
</dbReference>
<keyword evidence="5" id="KW-0949">S-adenosyl-L-methionine</keyword>